<feature type="repeat" description="PPR" evidence="3">
    <location>
        <begin position="359"/>
        <end position="393"/>
    </location>
</feature>
<dbReference type="PROSITE" id="PS51375">
    <property type="entry name" value="PPR"/>
    <property type="match status" value="3"/>
</dbReference>
<dbReference type="PANTHER" id="PTHR47926">
    <property type="entry name" value="PENTATRICOPEPTIDE REPEAT-CONTAINING PROTEIN"/>
    <property type="match status" value="1"/>
</dbReference>
<sequence length="771" mass="88190">MLFSLFFFKFSSLFFFFLSFFFRHCVASTKQIHLFLRSRIRSVWSGSSVFSHSFIDLITFPIMEIPLSFYQSISLDESRDSYSNHKVFNFPRKFLFSGYDFSLRGRRWKNPFGRITCSSVVQGLKPKPKLKPEKIKLDVDDESKAQVLDDTQIRKSGVRICSQIEKLVLCNRFREAFELFEILEIQGSFKVGVSTYDALVEACIRLRSIRCVKRVYGFMMSNGFEPEQYMMNRILLMHVKCGMIIDARRLFDEMPERNLLSYYSIISGFVNFGNYVEAFQLFKMMWEELSDCETHTFAVMLRASAGLGSIYVGKQLHVCALKLGVVDNIFVSCGLIDMYSKCGDVEDARCAFESMPEKTTVAWNNIIAGYALHGYSEEALWLLYEMRNSGASFDQFTLSIMIRISTRLAKLELTKQAHASLIRNGFESEIVANTALVDFYSKWGRVDTARYVFDTLPRKNIISWNALIGGYANHGRGTDAVKLFEKMIAAKVAPNHVTFLAVLSACSYSGLSEQGWEIFLSMSEVHGIKPRAMHYACMIELLGRDGLLDEAIAFIRRAPLKPTVNMWAALLNACRMHENLELGRVVAEKLYGMGPEKLGNYVVLYNMYNSMGNTAEAAGVLETLESKGLSMMPACTWVEVGDQSHSFLSGDKCDSYDETVKREIYQKVDELMEEIYEYGYLAEEKHILPDVDEKEEERVGKYHSEKLAIAYGLVNTPEWNALQITQNHRICKDCHKVVEFITLVTGREMVVRDASRFHHFKEGKCSCGGYW</sequence>
<keyword evidence="5" id="KW-1185">Reference proteome</keyword>
<dbReference type="PANTHER" id="PTHR47926:SF434">
    <property type="entry name" value="PENTATRICOPEPTIDE REPEAT SUPERFAMILY PROTEIN"/>
    <property type="match status" value="1"/>
</dbReference>
<feature type="repeat" description="PPR" evidence="3">
    <location>
        <begin position="460"/>
        <end position="494"/>
    </location>
</feature>
<comment type="similarity">
    <text evidence="1">Belongs to the PPR family. PCMP-H subfamily.</text>
</comment>
<accession>A0ABM0UJJ1</accession>
<evidence type="ECO:0000256" key="3">
    <source>
        <dbReference type="PROSITE-ProRule" id="PRU00708"/>
    </source>
</evidence>
<dbReference type="InterPro" id="IPR032867">
    <property type="entry name" value="DYW_dom"/>
</dbReference>
<evidence type="ECO:0000313" key="6">
    <source>
        <dbReference type="RefSeq" id="XP_010442083.1"/>
    </source>
</evidence>
<dbReference type="Pfam" id="PF01535">
    <property type="entry name" value="PPR"/>
    <property type="match status" value="3"/>
</dbReference>
<dbReference type="InterPro" id="IPR046848">
    <property type="entry name" value="E_motif"/>
</dbReference>
<dbReference type="Pfam" id="PF14432">
    <property type="entry name" value="DYW_deaminase"/>
    <property type="match status" value="1"/>
</dbReference>
<evidence type="ECO:0000256" key="2">
    <source>
        <dbReference type="ARBA" id="ARBA00022737"/>
    </source>
</evidence>
<proteinExistence type="inferred from homology"/>
<gene>
    <name evidence="6" type="primary">LOC104725164</name>
</gene>
<dbReference type="Proteomes" id="UP000694864">
    <property type="component" value="Chromosome 2"/>
</dbReference>
<dbReference type="GeneID" id="104725164"/>
<protein>
    <submittedName>
        <fullName evidence="6">Pentatricopeptide repeat-containing protein At5g50390, chloroplastic-like</fullName>
    </submittedName>
</protein>
<dbReference type="Gene3D" id="1.25.40.10">
    <property type="entry name" value="Tetratricopeptide repeat domain"/>
    <property type="match status" value="3"/>
</dbReference>
<dbReference type="InterPro" id="IPR002885">
    <property type="entry name" value="PPR_rpt"/>
</dbReference>
<dbReference type="InterPro" id="IPR011990">
    <property type="entry name" value="TPR-like_helical_dom_sf"/>
</dbReference>
<dbReference type="RefSeq" id="XP_010442083.1">
    <property type="nucleotide sequence ID" value="XM_010443781.2"/>
</dbReference>
<dbReference type="NCBIfam" id="TIGR00756">
    <property type="entry name" value="PPR"/>
    <property type="match status" value="3"/>
</dbReference>
<evidence type="ECO:0000256" key="1">
    <source>
        <dbReference type="ARBA" id="ARBA00006643"/>
    </source>
</evidence>
<dbReference type="Pfam" id="PF13041">
    <property type="entry name" value="PPR_2"/>
    <property type="match status" value="2"/>
</dbReference>
<reference evidence="6" key="2">
    <citation type="submission" date="2025-08" db="UniProtKB">
        <authorList>
            <consortium name="RefSeq"/>
        </authorList>
    </citation>
    <scope>IDENTIFICATION</scope>
    <source>
        <tissue evidence="6">Leaf</tissue>
    </source>
</reference>
<name>A0ABM0UJJ1_CAMSA</name>
<evidence type="ECO:0000259" key="4">
    <source>
        <dbReference type="Pfam" id="PF14432"/>
    </source>
</evidence>
<evidence type="ECO:0000313" key="5">
    <source>
        <dbReference type="Proteomes" id="UP000694864"/>
    </source>
</evidence>
<feature type="domain" description="DYW" evidence="4">
    <location>
        <begin position="679"/>
        <end position="771"/>
    </location>
</feature>
<reference evidence="5" key="1">
    <citation type="journal article" date="2014" name="Nat. Commun.">
        <title>The emerging biofuel crop Camelina sativa retains a highly undifferentiated hexaploid genome structure.</title>
        <authorList>
            <person name="Kagale S."/>
            <person name="Koh C."/>
            <person name="Nixon J."/>
            <person name="Bollina V."/>
            <person name="Clarke W.E."/>
            <person name="Tuteja R."/>
            <person name="Spillane C."/>
            <person name="Robinson S.J."/>
            <person name="Links M.G."/>
            <person name="Clarke C."/>
            <person name="Higgins E.E."/>
            <person name="Huebert T."/>
            <person name="Sharpe A.G."/>
            <person name="Parkin I.A."/>
        </authorList>
    </citation>
    <scope>NUCLEOTIDE SEQUENCE [LARGE SCALE GENOMIC DNA]</scope>
    <source>
        <strain evidence="5">cv. DH55</strain>
    </source>
</reference>
<organism evidence="5 6">
    <name type="scientific">Camelina sativa</name>
    <name type="common">False flax</name>
    <name type="synonym">Myagrum sativum</name>
    <dbReference type="NCBI Taxonomy" id="90675"/>
    <lineage>
        <taxon>Eukaryota</taxon>
        <taxon>Viridiplantae</taxon>
        <taxon>Streptophyta</taxon>
        <taxon>Embryophyta</taxon>
        <taxon>Tracheophyta</taxon>
        <taxon>Spermatophyta</taxon>
        <taxon>Magnoliopsida</taxon>
        <taxon>eudicotyledons</taxon>
        <taxon>Gunneridae</taxon>
        <taxon>Pentapetalae</taxon>
        <taxon>rosids</taxon>
        <taxon>malvids</taxon>
        <taxon>Brassicales</taxon>
        <taxon>Brassicaceae</taxon>
        <taxon>Camelineae</taxon>
        <taxon>Camelina</taxon>
    </lineage>
</organism>
<dbReference type="InterPro" id="IPR046960">
    <property type="entry name" value="PPR_At4g14850-like_plant"/>
</dbReference>
<feature type="repeat" description="PPR" evidence="3">
    <location>
        <begin position="192"/>
        <end position="226"/>
    </location>
</feature>
<dbReference type="Pfam" id="PF20431">
    <property type="entry name" value="E_motif"/>
    <property type="match status" value="1"/>
</dbReference>
<keyword evidence="2" id="KW-0677">Repeat</keyword>